<evidence type="ECO:0000313" key="1">
    <source>
        <dbReference type="EnsemblPlants" id="AVESA.00010b.r2.6DG1158090.1.CDS.1"/>
    </source>
</evidence>
<reference evidence="1" key="1">
    <citation type="submission" date="2021-05" db="EMBL/GenBank/DDBJ databases">
        <authorList>
            <person name="Scholz U."/>
            <person name="Mascher M."/>
            <person name="Fiebig A."/>
        </authorList>
    </citation>
    <scope>NUCLEOTIDE SEQUENCE [LARGE SCALE GENOMIC DNA]</scope>
</reference>
<organism evidence="1 2">
    <name type="scientific">Avena sativa</name>
    <name type="common">Oat</name>
    <dbReference type="NCBI Taxonomy" id="4498"/>
    <lineage>
        <taxon>Eukaryota</taxon>
        <taxon>Viridiplantae</taxon>
        <taxon>Streptophyta</taxon>
        <taxon>Embryophyta</taxon>
        <taxon>Tracheophyta</taxon>
        <taxon>Spermatophyta</taxon>
        <taxon>Magnoliopsida</taxon>
        <taxon>Liliopsida</taxon>
        <taxon>Poales</taxon>
        <taxon>Poaceae</taxon>
        <taxon>BOP clade</taxon>
        <taxon>Pooideae</taxon>
        <taxon>Poodae</taxon>
        <taxon>Poeae</taxon>
        <taxon>Poeae Chloroplast Group 1 (Aveneae type)</taxon>
        <taxon>Aveninae</taxon>
        <taxon>Avena</taxon>
    </lineage>
</organism>
<reference evidence="1" key="2">
    <citation type="submission" date="2025-09" db="UniProtKB">
        <authorList>
            <consortium name="EnsemblPlants"/>
        </authorList>
    </citation>
    <scope>IDENTIFICATION</scope>
</reference>
<keyword evidence="2" id="KW-1185">Reference proteome</keyword>
<proteinExistence type="predicted"/>
<accession>A0ACD5ZG83</accession>
<sequence>MRAYKVARFFYRSIHDPGTGACHYTTGMEVFTVGTDLHWRETTEDPPYPVLAWKTATFFKGSLVWPIDECVLGLLPPGFLRFSLEDETFGVTPPPPCDWRLYFGWCPLAELRGELCVAVKGVNISTMEMWMCDNAENPQWDRRYTINATSYMPPDFNPIALFDDEIVFKEYYFGTRRYNVRTKTYAYEFRLKYLPYHNPVTGMLGYQERRFAYIDVIPYTPSLIRI</sequence>
<protein>
    <submittedName>
        <fullName evidence="1">Uncharacterized protein</fullName>
    </submittedName>
</protein>
<name>A0ACD5ZG83_AVESA</name>
<dbReference type="Proteomes" id="UP001732700">
    <property type="component" value="Chromosome 6D"/>
</dbReference>
<evidence type="ECO:0000313" key="2">
    <source>
        <dbReference type="Proteomes" id="UP001732700"/>
    </source>
</evidence>
<dbReference type="EnsemblPlants" id="AVESA.00010b.r2.6DG1158090.1">
    <property type="protein sequence ID" value="AVESA.00010b.r2.6DG1158090.1.CDS.1"/>
    <property type="gene ID" value="AVESA.00010b.r2.6DG1158090"/>
</dbReference>